<keyword evidence="1" id="KW-0472">Membrane</keyword>
<evidence type="ECO:0000259" key="2">
    <source>
        <dbReference type="Pfam" id="PF08006"/>
    </source>
</evidence>
<evidence type="ECO:0000313" key="3">
    <source>
        <dbReference type="EMBL" id="MBM7713191.1"/>
    </source>
</evidence>
<dbReference type="PANTHER" id="PTHR41307:SF1">
    <property type="entry name" value="MEMBRANE PROTEIN"/>
    <property type="match status" value="1"/>
</dbReference>
<evidence type="ECO:0000313" key="4">
    <source>
        <dbReference type="Proteomes" id="UP000823485"/>
    </source>
</evidence>
<gene>
    <name evidence="3" type="ORF">JOC94_000157</name>
</gene>
<dbReference type="InterPro" id="IPR012963">
    <property type="entry name" value="HAAS_TM"/>
</dbReference>
<dbReference type="EMBL" id="JAFBFH010000001">
    <property type="protein sequence ID" value="MBM7713191.1"/>
    <property type="molecule type" value="Genomic_DNA"/>
</dbReference>
<dbReference type="Pfam" id="PF08006">
    <property type="entry name" value="HAAS_TM"/>
    <property type="match status" value="1"/>
</dbReference>
<evidence type="ECO:0000256" key="1">
    <source>
        <dbReference type="SAM" id="Phobius"/>
    </source>
</evidence>
<proteinExistence type="predicted"/>
<feature type="transmembrane region" description="Helical" evidence="1">
    <location>
        <begin position="166"/>
        <end position="188"/>
    </location>
</feature>
<sequence>MLSVKSKAFIENLRLYLVTSGKKQKEINELIDELKVHLIEAEKQGKSIDEMIDCTPEQYMNSLKREMDTDYKNLIKNVTIIFAGVIAYLIMGSAIKGEFSLNIVQVIAFPLIIIAGLLIYVFFLQQAGKKQFSTKKLFVMGMLATTSVNTLFILVLLGSTLIVEPFYIGTTFVNWIVVGVCASILIIFAIWSKTWFSILIPVLLFIPDMLFRFSNLSDTTIFIIGLASFMLIFIFMIINLLIMDKRKKR</sequence>
<keyword evidence="1" id="KW-0812">Transmembrane</keyword>
<feature type="transmembrane region" description="Helical" evidence="1">
    <location>
        <begin position="74"/>
        <end position="91"/>
    </location>
</feature>
<feature type="transmembrane region" description="Helical" evidence="1">
    <location>
        <begin position="103"/>
        <end position="125"/>
    </location>
</feature>
<name>A0ABS2R3I8_9BACI</name>
<feature type="transmembrane region" description="Helical" evidence="1">
    <location>
        <begin position="137"/>
        <end position="160"/>
    </location>
</feature>
<keyword evidence="4" id="KW-1185">Reference proteome</keyword>
<feature type="transmembrane region" description="Helical" evidence="1">
    <location>
        <begin position="195"/>
        <end position="214"/>
    </location>
</feature>
<keyword evidence="1" id="KW-1133">Transmembrane helix</keyword>
<protein>
    <submittedName>
        <fullName evidence="3">Membrane-anchored protein</fullName>
    </submittedName>
</protein>
<feature type="domain" description="HAAS transmembrane region" evidence="2">
    <location>
        <begin position="88"/>
        <end position="202"/>
    </location>
</feature>
<comment type="caution">
    <text evidence="3">The sequence shown here is derived from an EMBL/GenBank/DDBJ whole genome shotgun (WGS) entry which is preliminary data.</text>
</comment>
<accession>A0ABS2R3I8</accession>
<feature type="transmembrane region" description="Helical" evidence="1">
    <location>
        <begin position="220"/>
        <end position="242"/>
    </location>
</feature>
<dbReference type="RefSeq" id="WP_205177877.1">
    <property type="nucleotide sequence ID" value="NZ_JAFBFH010000001.1"/>
</dbReference>
<dbReference type="Proteomes" id="UP000823485">
    <property type="component" value="Unassembled WGS sequence"/>
</dbReference>
<dbReference type="PANTHER" id="PTHR41307">
    <property type="entry name" value="MEMBRANE PROTEIN-RELATED"/>
    <property type="match status" value="1"/>
</dbReference>
<reference evidence="3 4" key="1">
    <citation type="submission" date="2021-01" db="EMBL/GenBank/DDBJ databases">
        <title>Genomic Encyclopedia of Type Strains, Phase IV (KMG-IV): sequencing the most valuable type-strain genomes for metagenomic binning, comparative biology and taxonomic classification.</title>
        <authorList>
            <person name="Goeker M."/>
        </authorList>
    </citation>
    <scope>NUCLEOTIDE SEQUENCE [LARGE SCALE GENOMIC DNA]</scope>
    <source>
        <strain evidence="3 4">DSM 105453</strain>
    </source>
</reference>
<dbReference type="SUPFAM" id="SSF158560">
    <property type="entry name" value="BH3980-like"/>
    <property type="match status" value="1"/>
</dbReference>
<organism evidence="3 4">
    <name type="scientific">Siminovitchia thermophila</name>
    <dbReference type="NCBI Taxonomy" id="1245522"/>
    <lineage>
        <taxon>Bacteria</taxon>
        <taxon>Bacillati</taxon>
        <taxon>Bacillota</taxon>
        <taxon>Bacilli</taxon>
        <taxon>Bacillales</taxon>
        <taxon>Bacillaceae</taxon>
        <taxon>Siminovitchia</taxon>
    </lineage>
</organism>